<keyword evidence="2" id="KW-1185">Reference proteome</keyword>
<accession>A0AAP0QLY5</accession>
<name>A0AAP0QLY5_9ROSI</name>
<dbReference type="InterPro" id="IPR002933">
    <property type="entry name" value="Peptidase_M20"/>
</dbReference>
<dbReference type="InterPro" id="IPR036264">
    <property type="entry name" value="Bact_exopeptidase_dim_dom"/>
</dbReference>
<dbReference type="SUPFAM" id="SSF53187">
    <property type="entry name" value="Zn-dependent exopeptidases"/>
    <property type="match status" value="1"/>
</dbReference>
<gene>
    <name evidence="1" type="ORF">WN944_014846</name>
</gene>
<reference evidence="1 2" key="1">
    <citation type="submission" date="2024-05" db="EMBL/GenBank/DDBJ databases">
        <title>Haplotype-resolved chromosome-level genome assembly of Huyou (Citrus changshanensis).</title>
        <authorList>
            <person name="Miao C."/>
            <person name="Chen W."/>
            <person name="Wu Y."/>
            <person name="Wang L."/>
            <person name="Zhao S."/>
            <person name="Grierson D."/>
            <person name="Xu C."/>
            <person name="Chen K."/>
        </authorList>
    </citation>
    <scope>NUCLEOTIDE SEQUENCE [LARGE SCALE GENOMIC DNA]</scope>
    <source>
        <strain evidence="1">01-14</strain>
        <tissue evidence="1">Leaf</tissue>
    </source>
</reference>
<dbReference type="PANTHER" id="PTHR11014:SF140">
    <property type="entry name" value="IAA-AMINO ACID HYDROLASE ILR1-LIKE 3"/>
    <property type="match status" value="1"/>
</dbReference>
<proteinExistence type="predicted"/>
<evidence type="ECO:0000313" key="1">
    <source>
        <dbReference type="EMBL" id="KAK9199654.1"/>
    </source>
</evidence>
<dbReference type="EMBL" id="JBCGBO010000005">
    <property type="protein sequence ID" value="KAK9199654.1"/>
    <property type="molecule type" value="Genomic_DNA"/>
</dbReference>
<organism evidence="1 2">
    <name type="scientific">Citrus x changshan-huyou</name>
    <dbReference type="NCBI Taxonomy" id="2935761"/>
    <lineage>
        <taxon>Eukaryota</taxon>
        <taxon>Viridiplantae</taxon>
        <taxon>Streptophyta</taxon>
        <taxon>Embryophyta</taxon>
        <taxon>Tracheophyta</taxon>
        <taxon>Spermatophyta</taxon>
        <taxon>Magnoliopsida</taxon>
        <taxon>eudicotyledons</taxon>
        <taxon>Gunneridae</taxon>
        <taxon>Pentapetalae</taxon>
        <taxon>rosids</taxon>
        <taxon>malvids</taxon>
        <taxon>Sapindales</taxon>
        <taxon>Rutaceae</taxon>
        <taxon>Aurantioideae</taxon>
        <taxon>Citrus</taxon>
    </lineage>
</organism>
<dbReference type="SUPFAM" id="SSF55031">
    <property type="entry name" value="Bacterial exopeptidase dimerisation domain"/>
    <property type="match status" value="1"/>
</dbReference>
<dbReference type="Gene3D" id="3.40.630.10">
    <property type="entry name" value="Zn peptidases"/>
    <property type="match status" value="2"/>
</dbReference>
<sequence>MENGFSFNRPFAVYFASFTYISLHRGPYSLDEAFADQILIETERDKNWLISIRRQIHENPELRFEVHNTNALIRSELDKLGITYSCPLVKTGIVAKIGSGSHPFIALRADMDALPLQELVNWEHKSKIDGKMHACGHDAPTTMLLGEAKLLHRRKDQLKFFSPLFAAARNLLYTIVSDQAAKIEGKVGTLPNPIPQWTNTSYFNNNISIATTLILSLVNYSRLNCSNHPMLLNSDTLFPDKVLSVTYVKGGSAADIISPHAEFGGTLRNLTTEGMYRLQKRLHKVVKQQAAVHRCNAYVDFKVEEFPLIPAALDNDSLYLLVERVGKSLLGPENVKVAEKLLSGDDFAFYQELIPGAMIQTGIRNEKGQFTPNTPLTSFLTRMYCQLGQQYKPHLLKHI</sequence>
<evidence type="ECO:0000313" key="2">
    <source>
        <dbReference type="Proteomes" id="UP001428341"/>
    </source>
</evidence>
<comment type="caution">
    <text evidence="1">The sequence shown here is derived from an EMBL/GenBank/DDBJ whole genome shotgun (WGS) entry which is preliminary data.</text>
</comment>
<dbReference type="GO" id="GO:0016787">
    <property type="term" value="F:hydrolase activity"/>
    <property type="evidence" value="ECO:0007669"/>
    <property type="project" value="InterPro"/>
</dbReference>
<dbReference type="AlphaFoldDB" id="A0AAP0QLY5"/>
<dbReference type="Pfam" id="PF01546">
    <property type="entry name" value="Peptidase_M20"/>
    <property type="match status" value="1"/>
</dbReference>
<protein>
    <submittedName>
        <fullName evidence="1">Uncharacterized protein</fullName>
    </submittedName>
</protein>
<dbReference type="Proteomes" id="UP001428341">
    <property type="component" value="Unassembled WGS sequence"/>
</dbReference>
<dbReference type="PANTHER" id="PTHR11014">
    <property type="entry name" value="PEPTIDASE M20 FAMILY MEMBER"/>
    <property type="match status" value="1"/>
</dbReference>
<dbReference type="Gene3D" id="3.30.70.360">
    <property type="match status" value="1"/>
</dbReference>
<dbReference type="InterPro" id="IPR017439">
    <property type="entry name" value="Amidohydrolase"/>
</dbReference>